<dbReference type="Proteomes" id="UP001501787">
    <property type="component" value="Unassembled WGS sequence"/>
</dbReference>
<gene>
    <name evidence="2" type="ORF">GCM10009129_23400</name>
</gene>
<dbReference type="EMBL" id="BAAAFR010000013">
    <property type="protein sequence ID" value="GAA0324966.1"/>
    <property type="molecule type" value="Genomic_DNA"/>
</dbReference>
<evidence type="ECO:0000259" key="1">
    <source>
        <dbReference type="Pfam" id="PF02486"/>
    </source>
</evidence>
<reference evidence="3" key="1">
    <citation type="journal article" date="2019" name="Int. J. Syst. Evol. Microbiol.">
        <title>The Global Catalogue of Microorganisms (GCM) 10K type strain sequencing project: providing services to taxonomists for standard genome sequencing and annotation.</title>
        <authorList>
            <consortium name="The Broad Institute Genomics Platform"/>
            <consortium name="The Broad Institute Genome Sequencing Center for Infectious Disease"/>
            <person name="Wu L."/>
            <person name="Ma J."/>
        </authorList>
    </citation>
    <scope>NUCLEOTIDE SEQUENCE [LARGE SCALE GENOMIC DNA]</scope>
    <source>
        <strain evidence="3">JCM 16343</strain>
    </source>
</reference>
<protein>
    <recommendedName>
        <fullName evidence="1">Replication initiation protein-like C-terminal domain-containing protein</fullName>
    </recommendedName>
</protein>
<dbReference type="Pfam" id="PF02486">
    <property type="entry name" value="Rep_trans"/>
    <property type="match status" value="1"/>
</dbReference>
<accession>A0ABP3FSX1</accession>
<proteinExistence type="predicted"/>
<evidence type="ECO:0000313" key="2">
    <source>
        <dbReference type="EMBL" id="GAA0324966.1"/>
    </source>
</evidence>
<evidence type="ECO:0000313" key="3">
    <source>
        <dbReference type="Proteomes" id="UP001501787"/>
    </source>
</evidence>
<comment type="caution">
    <text evidence="2">The sequence shown here is derived from an EMBL/GenBank/DDBJ whole genome shotgun (WGS) entry which is preliminary data.</text>
</comment>
<feature type="domain" description="Replication initiation protein-like C-terminal" evidence="1">
    <location>
        <begin position="200"/>
        <end position="364"/>
    </location>
</feature>
<name>A0ABP3FSX1_9GAMM</name>
<keyword evidence="3" id="KW-1185">Reference proteome</keyword>
<dbReference type="InterPro" id="IPR003491">
    <property type="entry name" value="REP-like_C"/>
</dbReference>
<sequence>MKNEYPTVSPSEFAADSANRVDTLINNMRVTHATMPHKRAAYALELMDAKKNAISKTETIVLTGKNNKPVYKSIAVPCNGQEFFIDWLNMTADISTVGEKYRRTHEDDDQYLSLCQSAAAEISTHLVRMLGKRYAITAQNQTGRNFYKYSFVIGENYGLVCIGGQRDSFLIMLNGTGCALAPQGWQTYVHQWITKVAVKGKITRVDLAHDDLNGDYLSVDAMDELETNKGFHCGGAEPTVQHLGNWKNNDPYNKGRTLTIGNRSSGKYCRFYEKGKKEGDKESPWVRCEVEYKANDRVIPFDVLLNPSQYAMGAYPCFEGLFLFETSERIKTNRKTAQVNLNHAFNWIKNQTGKYMSFFRTFLSDAEILELIKSDDDTAVPKRLHLCHMAATLGYAA</sequence>
<organism evidence="2 3">
    <name type="scientific">Psychrobacter aestuarii</name>
    <dbReference type="NCBI Taxonomy" id="556327"/>
    <lineage>
        <taxon>Bacteria</taxon>
        <taxon>Pseudomonadati</taxon>
        <taxon>Pseudomonadota</taxon>
        <taxon>Gammaproteobacteria</taxon>
        <taxon>Moraxellales</taxon>
        <taxon>Moraxellaceae</taxon>
        <taxon>Psychrobacter</taxon>
    </lineage>
</organism>